<sequence>MPVLELPTRKKLSGSILQNQASQYQQQYESVLRECQASTGGRVNFMSDAWQNIARAILFGCHLTRFGVAVTYGLFQLDRTMTD</sequence>
<proteinExistence type="predicted"/>
<keyword evidence="3" id="KW-1185">Reference proteome</keyword>
<gene>
    <name evidence="2" type="ORF">P3T76_010505</name>
</gene>
<dbReference type="Proteomes" id="UP001259832">
    <property type="component" value="Unassembled WGS sequence"/>
</dbReference>
<evidence type="ECO:0000313" key="3">
    <source>
        <dbReference type="Proteomes" id="UP001259832"/>
    </source>
</evidence>
<protein>
    <submittedName>
        <fullName evidence="2">Uncharacterized protein</fullName>
    </submittedName>
</protein>
<reference evidence="2" key="1">
    <citation type="submission" date="2023-08" db="EMBL/GenBank/DDBJ databases">
        <title>Reference Genome Resource for the Citrus Pathogen Phytophthora citrophthora.</title>
        <authorList>
            <person name="Moller H."/>
            <person name="Coetzee B."/>
            <person name="Rose L.J."/>
            <person name="Van Niekerk J.M."/>
        </authorList>
    </citation>
    <scope>NUCLEOTIDE SEQUENCE</scope>
    <source>
        <strain evidence="2">STE-U-9442</strain>
    </source>
</reference>
<keyword evidence="1" id="KW-0472">Membrane</keyword>
<feature type="transmembrane region" description="Helical" evidence="1">
    <location>
        <begin position="53"/>
        <end position="75"/>
    </location>
</feature>
<dbReference type="EMBL" id="JASMQC010000022">
    <property type="protein sequence ID" value="KAK1935811.1"/>
    <property type="molecule type" value="Genomic_DNA"/>
</dbReference>
<accession>A0AAD9LGS1</accession>
<evidence type="ECO:0000313" key="2">
    <source>
        <dbReference type="EMBL" id="KAK1935811.1"/>
    </source>
</evidence>
<organism evidence="2 3">
    <name type="scientific">Phytophthora citrophthora</name>
    <dbReference type="NCBI Taxonomy" id="4793"/>
    <lineage>
        <taxon>Eukaryota</taxon>
        <taxon>Sar</taxon>
        <taxon>Stramenopiles</taxon>
        <taxon>Oomycota</taxon>
        <taxon>Peronosporomycetes</taxon>
        <taxon>Peronosporales</taxon>
        <taxon>Peronosporaceae</taxon>
        <taxon>Phytophthora</taxon>
    </lineage>
</organism>
<keyword evidence="1" id="KW-0812">Transmembrane</keyword>
<evidence type="ECO:0000256" key="1">
    <source>
        <dbReference type="SAM" id="Phobius"/>
    </source>
</evidence>
<dbReference type="AlphaFoldDB" id="A0AAD9LGS1"/>
<keyword evidence="1" id="KW-1133">Transmembrane helix</keyword>
<comment type="caution">
    <text evidence="2">The sequence shown here is derived from an EMBL/GenBank/DDBJ whole genome shotgun (WGS) entry which is preliminary data.</text>
</comment>
<name>A0AAD9LGS1_9STRA</name>